<evidence type="ECO:0000259" key="4">
    <source>
        <dbReference type="Pfam" id="PF19328"/>
    </source>
</evidence>
<dbReference type="AlphaFoldDB" id="X1TBN5"/>
<reference evidence="5" key="1">
    <citation type="journal article" date="2014" name="Front. Microbiol.">
        <title>High frequency of phylogenetically diverse reductive dehalogenase-homologous genes in deep subseafloor sedimentary metagenomes.</title>
        <authorList>
            <person name="Kawai M."/>
            <person name="Futagami T."/>
            <person name="Toyoda A."/>
            <person name="Takaki Y."/>
            <person name="Nishi S."/>
            <person name="Hori S."/>
            <person name="Arai W."/>
            <person name="Tsubouchi T."/>
            <person name="Morono Y."/>
            <person name="Uchiyama I."/>
            <person name="Ito T."/>
            <person name="Fujiyama A."/>
            <person name="Inagaki F."/>
            <person name="Takami H."/>
        </authorList>
    </citation>
    <scope>NUCLEOTIDE SEQUENCE</scope>
    <source>
        <strain evidence="5">Expedition CK06-06</strain>
    </source>
</reference>
<name>X1TBN5_9ZZZZ</name>
<accession>X1TBN5</accession>
<evidence type="ECO:0000313" key="5">
    <source>
        <dbReference type="EMBL" id="GAJ02674.1"/>
    </source>
</evidence>
<dbReference type="Pfam" id="PF01113">
    <property type="entry name" value="DapB_N"/>
    <property type="match status" value="1"/>
</dbReference>
<evidence type="ECO:0000256" key="2">
    <source>
        <dbReference type="ARBA" id="ARBA00023002"/>
    </source>
</evidence>
<comment type="caution">
    <text evidence="5">The sequence shown here is derived from an EMBL/GenBank/DDBJ whole genome shotgun (WGS) entry which is preliminary data.</text>
</comment>
<keyword evidence="2" id="KW-0560">Oxidoreductase</keyword>
<proteinExistence type="predicted"/>
<dbReference type="InterPro" id="IPR045760">
    <property type="entry name" value="DAP_DH_C"/>
</dbReference>
<dbReference type="InterPro" id="IPR000846">
    <property type="entry name" value="DapB_N"/>
</dbReference>
<organism evidence="5">
    <name type="scientific">marine sediment metagenome</name>
    <dbReference type="NCBI Taxonomy" id="412755"/>
    <lineage>
        <taxon>unclassified sequences</taxon>
        <taxon>metagenomes</taxon>
        <taxon>ecological metagenomes</taxon>
    </lineage>
</organism>
<dbReference type="InterPro" id="IPR036291">
    <property type="entry name" value="NAD(P)-bd_dom_sf"/>
</dbReference>
<dbReference type="Pfam" id="PF19328">
    <property type="entry name" value="DAP_DH_C"/>
    <property type="match status" value="1"/>
</dbReference>
<dbReference type="GO" id="GO:0009089">
    <property type="term" value="P:lysine biosynthetic process via diaminopimelate"/>
    <property type="evidence" value="ECO:0007669"/>
    <property type="project" value="InterPro"/>
</dbReference>
<sequence>MKKAKAVQFGCGPIGCSVVRYAWQRPDIELVGAIDIDKSLVGRDLGEVAGTNNKIGVSISADTNAVLSQAKPDVVFLTTSSSLKVVYPQAEKCVAAGANVVSTCEELAYPYRKDPQLSAEIDKMAKANNVTVLATGVNPGFLMDAWPLFMTGVCQQVKRVKVVRVQDASPRRGPFQKKIGAGRTLEEFKKLVATGTLKHVGLPESIAMIASGLGWKLDEITESIEPVVAKA</sequence>
<gene>
    <name evidence="5" type="ORF">S12H4_53223</name>
</gene>
<dbReference type="GO" id="GO:0008839">
    <property type="term" value="F:4-hydroxy-tetrahydrodipicolinate reductase"/>
    <property type="evidence" value="ECO:0007669"/>
    <property type="project" value="InterPro"/>
</dbReference>
<dbReference type="EMBL" id="BARW01033857">
    <property type="protein sequence ID" value="GAJ02674.1"/>
    <property type="molecule type" value="Genomic_DNA"/>
</dbReference>
<feature type="domain" description="Dihydrodipicolinate reductase N-terminal" evidence="3">
    <location>
        <begin position="10"/>
        <end position="102"/>
    </location>
</feature>
<dbReference type="SUPFAM" id="SSF51735">
    <property type="entry name" value="NAD(P)-binding Rossmann-fold domains"/>
    <property type="match status" value="1"/>
</dbReference>
<evidence type="ECO:0000256" key="1">
    <source>
        <dbReference type="ARBA" id="ARBA00022857"/>
    </source>
</evidence>
<evidence type="ECO:0000259" key="3">
    <source>
        <dbReference type="Pfam" id="PF01113"/>
    </source>
</evidence>
<dbReference type="CDD" id="cd24146">
    <property type="entry name" value="nat-AmDH_N_like"/>
    <property type="match status" value="1"/>
</dbReference>
<keyword evidence="1" id="KW-0521">NADP</keyword>
<feature type="non-terminal residue" evidence="5">
    <location>
        <position position="231"/>
    </location>
</feature>
<feature type="domain" description="2,4-diaminopentanoate dehydrogenase C-terminal" evidence="4">
    <location>
        <begin position="141"/>
        <end position="230"/>
    </location>
</feature>
<dbReference type="Gene3D" id="3.40.50.720">
    <property type="entry name" value="NAD(P)-binding Rossmann-like Domain"/>
    <property type="match status" value="1"/>
</dbReference>
<protein>
    <submittedName>
        <fullName evidence="5">Uncharacterized protein</fullName>
    </submittedName>
</protein>